<keyword evidence="6" id="KW-1185">Reference proteome</keyword>
<evidence type="ECO:0000259" key="4">
    <source>
        <dbReference type="Pfam" id="PF16862"/>
    </source>
</evidence>
<feature type="region of interest" description="Disordered" evidence="1">
    <location>
        <begin position="625"/>
        <end position="649"/>
    </location>
</feature>
<protein>
    <recommendedName>
        <fullName evidence="4">Beta-glucuronidase C-terminal domain-containing protein</fullName>
    </recommendedName>
</protein>
<dbReference type="EMBL" id="JANAWD010000079">
    <property type="protein sequence ID" value="KAJ3487916.1"/>
    <property type="molecule type" value="Genomic_DNA"/>
</dbReference>
<accession>A0AAD5V8K7</accession>
<evidence type="ECO:0000313" key="5">
    <source>
        <dbReference type="EMBL" id="KAJ3487916.1"/>
    </source>
</evidence>
<name>A0AAD5V8K7_9APHY</name>
<organism evidence="5 6">
    <name type="scientific">Meripilus lineatus</name>
    <dbReference type="NCBI Taxonomy" id="2056292"/>
    <lineage>
        <taxon>Eukaryota</taxon>
        <taxon>Fungi</taxon>
        <taxon>Dikarya</taxon>
        <taxon>Basidiomycota</taxon>
        <taxon>Agaricomycotina</taxon>
        <taxon>Agaricomycetes</taxon>
        <taxon>Polyporales</taxon>
        <taxon>Meripilaceae</taxon>
        <taxon>Meripilus</taxon>
    </lineage>
</organism>
<feature type="transmembrane region" description="Helical" evidence="2">
    <location>
        <begin position="649"/>
        <end position="672"/>
    </location>
</feature>
<dbReference type="AlphaFoldDB" id="A0AAD5V8K7"/>
<comment type="caution">
    <text evidence="5">The sequence shown here is derived from an EMBL/GenBank/DDBJ whole genome shotgun (WGS) entry which is preliminary data.</text>
</comment>
<evidence type="ECO:0000256" key="3">
    <source>
        <dbReference type="SAM" id="SignalP"/>
    </source>
</evidence>
<keyword evidence="2" id="KW-1133">Transmembrane helix</keyword>
<sequence>MALRSFVLQLLVTLLTVRAVTVYNQEPIAHVQTLSAQSVAATASGTSAAPLASHTGYKAYDPMTLTPPELPDPRPATQFNVQLQNSASNVQGLSIFQSGAFFGFSIETSVINQVLGKNSSHIQVPFLNLISLVAQRAGRFHIRIGGNTQETARYVDSTPDGRMIEKQGVDPNNPTATPALVYTIEMFYLLANISSLVNVKWYLGIPLNDTSDLRLEIAEYGQAIIGDNLIGLQVGNEPDLYQRHAKRPDGYNAQSYFDEFGQVIKAMESNPKINRVNYLIGPSIAHADWTPDQVWETNFVPAYSQYLSAVTVENYPSDNCAAIYAGVGTLKVPQNEYYKYLSHDAPNSGKAMIQKFLSSSAYVQTQGKPFMMFETNTASCGGLPGISNSFGAGLWALDYGLQMAYSNFSHALLHIGGQDVYYNPCTPPPTGQSTFHEWTIGPIMYSILAVSEALGSSNQSQVIDLFANGDNPYTPGYAIYERGTLARVALFNYMTDQTGLSDYTASISVGGSVLNQPNGTPTSVKVKYLRAKSVADHFNITWAGQTFGGIFESDGRLKGEEVIETITCDSTNNTCQIKVPAPGFALVFLTDAALQESSPKPPVTFATTAQTRTINTATVDTEVLATSNGHSGRSRQKGSTSKGSSSDAMGISSVVPSLTVLMSLLGGVLVLVKAFSR</sequence>
<reference evidence="5" key="1">
    <citation type="submission" date="2022-07" db="EMBL/GenBank/DDBJ databases">
        <title>Genome Sequence of Physisporinus lineatus.</title>
        <authorList>
            <person name="Buettner E."/>
        </authorList>
    </citation>
    <scope>NUCLEOTIDE SEQUENCE</scope>
    <source>
        <strain evidence="5">VT162</strain>
    </source>
</reference>
<keyword evidence="3" id="KW-0732">Signal</keyword>
<dbReference type="InterPro" id="IPR017853">
    <property type="entry name" value="GH"/>
</dbReference>
<evidence type="ECO:0000256" key="1">
    <source>
        <dbReference type="SAM" id="MobiDB-lite"/>
    </source>
</evidence>
<dbReference type="InterPro" id="IPR013780">
    <property type="entry name" value="Glyco_hydro_b"/>
</dbReference>
<feature type="compositionally biased region" description="Polar residues" evidence="1">
    <location>
        <begin position="625"/>
        <end position="647"/>
    </location>
</feature>
<dbReference type="Proteomes" id="UP001212997">
    <property type="component" value="Unassembled WGS sequence"/>
</dbReference>
<dbReference type="SUPFAM" id="SSF51445">
    <property type="entry name" value="(Trans)glycosidases"/>
    <property type="match status" value="1"/>
</dbReference>
<proteinExistence type="predicted"/>
<dbReference type="InterPro" id="IPR052974">
    <property type="entry name" value="GH79_Enzymes"/>
</dbReference>
<dbReference type="Gene3D" id="2.60.40.1180">
    <property type="entry name" value="Golgi alpha-mannosidase II"/>
    <property type="match status" value="1"/>
</dbReference>
<keyword evidence="2" id="KW-0812">Transmembrane</keyword>
<dbReference type="Pfam" id="PF16862">
    <property type="entry name" value="Glyco_hydro_79C"/>
    <property type="match status" value="1"/>
</dbReference>
<dbReference type="InterPro" id="IPR031728">
    <property type="entry name" value="GlcAase_C"/>
</dbReference>
<evidence type="ECO:0000256" key="2">
    <source>
        <dbReference type="SAM" id="Phobius"/>
    </source>
</evidence>
<dbReference type="PANTHER" id="PTHR36183">
    <property type="entry name" value="BETA-GLUCURONIDASE"/>
    <property type="match status" value="1"/>
</dbReference>
<evidence type="ECO:0000313" key="6">
    <source>
        <dbReference type="Proteomes" id="UP001212997"/>
    </source>
</evidence>
<keyword evidence="2" id="KW-0472">Membrane</keyword>
<feature type="chain" id="PRO_5042233856" description="Beta-glucuronidase C-terminal domain-containing protein" evidence="3">
    <location>
        <begin position="20"/>
        <end position="677"/>
    </location>
</feature>
<feature type="signal peptide" evidence="3">
    <location>
        <begin position="1"/>
        <end position="19"/>
    </location>
</feature>
<dbReference type="PANTHER" id="PTHR36183:SF2">
    <property type="entry name" value="BETA-GLUCURONIDASE C-TERMINAL DOMAIN-CONTAINING PROTEIN"/>
    <property type="match status" value="1"/>
</dbReference>
<gene>
    <name evidence="5" type="ORF">NLI96_g3198</name>
</gene>
<feature type="domain" description="Beta-glucuronidase C-terminal" evidence="4">
    <location>
        <begin position="476"/>
        <end position="586"/>
    </location>
</feature>
<dbReference type="Gene3D" id="3.20.20.80">
    <property type="entry name" value="Glycosidases"/>
    <property type="match status" value="1"/>
</dbReference>